<dbReference type="Pfam" id="PF14950">
    <property type="entry name" value="DUF4502"/>
    <property type="match status" value="1"/>
</dbReference>
<dbReference type="GO" id="GO:0070202">
    <property type="term" value="P:regulation of establishment of protein localization to chromosome"/>
    <property type="evidence" value="ECO:0007669"/>
    <property type="project" value="TreeGrafter"/>
</dbReference>
<evidence type="ECO:0000313" key="5">
    <source>
        <dbReference type="Proteomes" id="UP000287033"/>
    </source>
</evidence>
<comment type="caution">
    <text evidence="4">The sequence shown here is derived from an EMBL/GenBank/DDBJ whole genome shotgun (WGS) entry which is preliminary data.</text>
</comment>
<keyword evidence="5" id="KW-1185">Reference proteome</keyword>
<name>A0A401S6Q6_CHIPU</name>
<dbReference type="InterPro" id="IPR053054">
    <property type="entry name" value="DNA_repair-scaffolding"/>
</dbReference>
<dbReference type="InterPro" id="IPR028026">
    <property type="entry name" value="DUF4502"/>
</dbReference>
<proteinExistence type="predicted"/>
<protein>
    <recommendedName>
        <fullName evidence="6">DUF4503 domain-containing protein</fullName>
    </recommendedName>
</protein>
<sequence length="967" mass="107750">MYLPDFQRKRTTGLVKRFLFLSGDQDVEATCKRASTLAKKFTPSVAKSWNQCGKGFQAVPSMEGSKSMGEEKTVVRNLTSVLHSDRADPADPGSQSSEEIAEITWSSSDSDLSGGELLMNNSRCLKERRSVLKGQSTENSYHKYIGMINSLADSQSSEEDIPAIDWDSLSDKDATSDEIECMVDPDCIDSDTSSSYNGGNRNYVIQQSESLMTAEDILEFSSDNESTKEREWCTKSIPSTSASPPIPNCGSEHGRTMRSASNWLRSAQAFLQTPDKQKRKQFKTPEDSAKKRKKFMRGGLAERLNRLQCRERSAINFWKHQSLADFQTHTGRQDDILMVKVLDLHEECSMFIASCQPLRGTSTDHAIENDACSSKTPLKVLFTRETALYLGICAGDSVHIYPPWQKLDFQDGNTCAILCTYFSQKMITGTKSDYCCPGKSLVFRKAPMSLSVKFNLTDSREKCYSVDQDTTIRNVGSLFSIPQEEVMKVLDFKHHLSTINVCDSLLEVIESQGAAGWAKQNLKVVIQRVYCLPIKEVLHNQLTRNNQQDHPPPSNVGQQNARLCFLVQDMYGLFGEVHHHTFCSLEEDMQIQSACWEGKECYLTGMKVLQRTTRGRSSGLFSLIDSLWPPLISPKVHGQSQGSQESIDLITDVQLPAPSFCYVLAPLPGEGGVKVLQNENVSDLYRPSASHNLKHILQHVPEQHRCSFSAEVIYTRFQEQTAYHQKSKDFWLFVIDSSLQSAGHDSGVPKTLSVYVTSSCILGLEVIKSLNDKTSSNIFFKDAIIEKGFIVCAEGTILSVNKLVLHSDENERISSLTGNIVLNELNALTKVNSLCTVQGIVVGVDEANAFSWIVCNRCGNGKLEKKHGESESFYCCPCAQSVMTPLTKMQLEVFLQYPDLPHSTIKIKLLEPSISSLLLHSSSDEGDYEVDGVLGQELGPLSCYVRSVTHQPASWIGLEEVSLLYTQ</sequence>
<gene>
    <name evidence="4" type="ORF">chiPu_0004496</name>
</gene>
<dbReference type="GO" id="GO:0005654">
    <property type="term" value="C:nucleoplasm"/>
    <property type="evidence" value="ECO:0007669"/>
    <property type="project" value="TreeGrafter"/>
</dbReference>
<dbReference type="OrthoDB" id="1914453at2759"/>
<feature type="domain" description="DUF4503" evidence="3">
    <location>
        <begin position="568"/>
        <end position="963"/>
    </location>
</feature>
<dbReference type="Proteomes" id="UP000287033">
    <property type="component" value="Unassembled WGS sequence"/>
</dbReference>
<reference evidence="4 5" key="1">
    <citation type="journal article" date="2018" name="Nat. Ecol. Evol.">
        <title>Shark genomes provide insights into elasmobranch evolution and the origin of vertebrates.</title>
        <authorList>
            <person name="Hara Y"/>
            <person name="Yamaguchi K"/>
            <person name="Onimaru K"/>
            <person name="Kadota M"/>
            <person name="Koyanagi M"/>
            <person name="Keeley SD"/>
            <person name="Tatsumi K"/>
            <person name="Tanaka K"/>
            <person name="Motone F"/>
            <person name="Kageyama Y"/>
            <person name="Nozu R"/>
            <person name="Adachi N"/>
            <person name="Nishimura O"/>
            <person name="Nakagawa R"/>
            <person name="Tanegashima C"/>
            <person name="Kiyatake I"/>
            <person name="Matsumoto R"/>
            <person name="Murakumo K"/>
            <person name="Nishida K"/>
            <person name="Terakita A"/>
            <person name="Kuratani S"/>
            <person name="Sato K"/>
            <person name="Hyodo S Kuraku.S."/>
        </authorList>
    </citation>
    <scope>NUCLEOTIDE SEQUENCE [LARGE SCALE GENOMIC DNA]</scope>
</reference>
<evidence type="ECO:0000259" key="2">
    <source>
        <dbReference type="Pfam" id="PF14950"/>
    </source>
</evidence>
<dbReference type="GO" id="GO:0000228">
    <property type="term" value="C:nuclear chromosome"/>
    <property type="evidence" value="ECO:0007669"/>
    <property type="project" value="TreeGrafter"/>
</dbReference>
<feature type="region of interest" description="Disordered" evidence="1">
    <location>
        <begin position="236"/>
        <end position="255"/>
    </location>
</feature>
<dbReference type="Pfam" id="PF14951">
    <property type="entry name" value="DUF4503"/>
    <property type="match status" value="1"/>
</dbReference>
<evidence type="ECO:0000313" key="4">
    <source>
        <dbReference type="EMBL" id="GCC26082.1"/>
    </source>
</evidence>
<dbReference type="AlphaFoldDB" id="A0A401S6Q6"/>
<dbReference type="InterPro" id="IPR028032">
    <property type="entry name" value="DUF4503"/>
</dbReference>
<feature type="region of interest" description="Disordered" evidence="1">
    <location>
        <begin position="84"/>
        <end position="111"/>
    </location>
</feature>
<organism evidence="4 5">
    <name type="scientific">Chiloscyllium punctatum</name>
    <name type="common">Brownbanded bambooshark</name>
    <name type="synonym">Hemiscyllium punctatum</name>
    <dbReference type="NCBI Taxonomy" id="137246"/>
    <lineage>
        <taxon>Eukaryota</taxon>
        <taxon>Metazoa</taxon>
        <taxon>Chordata</taxon>
        <taxon>Craniata</taxon>
        <taxon>Vertebrata</taxon>
        <taxon>Chondrichthyes</taxon>
        <taxon>Elasmobranchii</taxon>
        <taxon>Galeomorphii</taxon>
        <taxon>Galeoidea</taxon>
        <taxon>Orectolobiformes</taxon>
        <taxon>Hemiscylliidae</taxon>
        <taxon>Chiloscyllium</taxon>
    </lineage>
</organism>
<accession>A0A401S6Q6</accession>
<evidence type="ECO:0000256" key="1">
    <source>
        <dbReference type="SAM" id="MobiDB-lite"/>
    </source>
</evidence>
<dbReference type="GO" id="GO:0000724">
    <property type="term" value="P:double-strand break repair via homologous recombination"/>
    <property type="evidence" value="ECO:0007669"/>
    <property type="project" value="TreeGrafter"/>
</dbReference>
<evidence type="ECO:0000259" key="3">
    <source>
        <dbReference type="Pfam" id="PF14951"/>
    </source>
</evidence>
<evidence type="ECO:0008006" key="6">
    <source>
        <dbReference type="Google" id="ProtNLM"/>
    </source>
</evidence>
<dbReference type="OMA" id="KTCRCTF"/>
<dbReference type="PANTHER" id="PTHR34347">
    <property type="entry name" value="DNA REPAIR-SCAFFOLDING PROTEIN SPIDR"/>
    <property type="match status" value="1"/>
</dbReference>
<feature type="domain" description="DUF4502" evidence="2">
    <location>
        <begin position="24"/>
        <end position="407"/>
    </location>
</feature>
<dbReference type="PANTHER" id="PTHR34347:SF1">
    <property type="entry name" value="DNA REPAIR-SCAFFOLDING PROTEIN"/>
    <property type="match status" value="1"/>
</dbReference>
<dbReference type="EMBL" id="BEZZ01000110">
    <property type="protein sequence ID" value="GCC26082.1"/>
    <property type="molecule type" value="Genomic_DNA"/>
</dbReference>
<dbReference type="STRING" id="137246.A0A401S6Q6"/>